<evidence type="ECO:0000256" key="2">
    <source>
        <dbReference type="ARBA" id="ARBA00022771"/>
    </source>
</evidence>
<dbReference type="Pfam" id="PF01753">
    <property type="entry name" value="zf-MYND"/>
    <property type="match status" value="1"/>
</dbReference>
<accession>A0ABR3GXA9</accession>
<dbReference type="Proteomes" id="UP001447188">
    <property type="component" value="Unassembled WGS sequence"/>
</dbReference>
<keyword evidence="3" id="KW-0862">Zinc</keyword>
<evidence type="ECO:0000313" key="6">
    <source>
        <dbReference type="EMBL" id="KAL0640435.1"/>
    </source>
</evidence>
<comment type="caution">
    <text evidence="6">The sequence shown here is derived from an EMBL/GenBank/DDBJ whole genome shotgun (WGS) entry which is preliminary data.</text>
</comment>
<dbReference type="EMBL" id="JBBBZM010000003">
    <property type="protein sequence ID" value="KAL0640435.1"/>
    <property type="molecule type" value="Genomic_DNA"/>
</dbReference>
<evidence type="ECO:0000259" key="5">
    <source>
        <dbReference type="PROSITE" id="PS50865"/>
    </source>
</evidence>
<evidence type="ECO:0000256" key="3">
    <source>
        <dbReference type="ARBA" id="ARBA00022833"/>
    </source>
</evidence>
<sequence length="215" mass="24049">MEALNYCIEWIDEDGKKNNPSNAPIGGFGNLFRHKKEDLSPESPQTFGGRFGDAGMTYNAAIASFLVYGACQYSLSWLRDGYLLNRHIAALILNDPSTYPTTPDFEPRMMGSSAEANDYMVFCGSMWKNSPEAREWLKTCAEEITKKKCDGPGCGKIEGRLKEYKLCGGCKQKYYCGAECQTKDWKENHKARCKKEKEYAAAVRAMGRLGGGIRD</sequence>
<dbReference type="SUPFAM" id="SSF144232">
    <property type="entry name" value="HIT/MYND zinc finger-like"/>
    <property type="match status" value="1"/>
</dbReference>
<name>A0ABR3GXA9_9PEZI</name>
<keyword evidence="1" id="KW-0479">Metal-binding</keyword>
<keyword evidence="7" id="KW-1185">Reference proteome</keyword>
<keyword evidence="2 4" id="KW-0863">Zinc-finger</keyword>
<dbReference type="PROSITE" id="PS50865">
    <property type="entry name" value="ZF_MYND_2"/>
    <property type="match status" value="1"/>
</dbReference>
<evidence type="ECO:0000256" key="1">
    <source>
        <dbReference type="ARBA" id="ARBA00022723"/>
    </source>
</evidence>
<evidence type="ECO:0000256" key="4">
    <source>
        <dbReference type="PROSITE-ProRule" id="PRU00134"/>
    </source>
</evidence>
<feature type="domain" description="MYND-type" evidence="5">
    <location>
        <begin position="151"/>
        <end position="193"/>
    </location>
</feature>
<gene>
    <name evidence="6" type="ORF">Q9L58_000404</name>
</gene>
<evidence type="ECO:0000313" key="7">
    <source>
        <dbReference type="Proteomes" id="UP001447188"/>
    </source>
</evidence>
<reference evidence="6 7" key="1">
    <citation type="submission" date="2024-02" db="EMBL/GenBank/DDBJ databases">
        <title>Discinaceae phylogenomics.</title>
        <authorList>
            <person name="Dirks A.C."/>
            <person name="James T.Y."/>
        </authorList>
    </citation>
    <scope>NUCLEOTIDE SEQUENCE [LARGE SCALE GENOMIC DNA]</scope>
    <source>
        <strain evidence="6 7">ACD0624</strain>
    </source>
</reference>
<organism evidence="6 7">
    <name type="scientific">Discina gigas</name>
    <dbReference type="NCBI Taxonomy" id="1032678"/>
    <lineage>
        <taxon>Eukaryota</taxon>
        <taxon>Fungi</taxon>
        <taxon>Dikarya</taxon>
        <taxon>Ascomycota</taxon>
        <taxon>Pezizomycotina</taxon>
        <taxon>Pezizomycetes</taxon>
        <taxon>Pezizales</taxon>
        <taxon>Discinaceae</taxon>
        <taxon>Discina</taxon>
    </lineage>
</organism>
<dbReference type="InterPro" id="IPR002893">
    <property type="entry name" value="Znf_MYND"/>
</dbReference>
<protein>
    <recommendedName>
        <fullName evidence="5">MYND-type domain-containing protein</fullName>
    </recommendedName>
</protein>
<dbReference type="Gene3D" id="6.10.140.2220">
    <property type="match status" value="1"/>
</dbReference>
<proteinExistence type="predicted"/>